<sequence>MDGNASSIEFRCSLNATVTQKILENLPEWKTVVVEAQQIEGNMQQVRFFIAASTLTEIKKWLEEFQTKIKTTYNVRTTYNNIKGMQVKFKQLLHCQHRIRSPNMDRSTKNTNCQSRITVTLHSERAHLKGKALPNAQYPCEVIFVMSHNHDMTLAEALRLGAVSKEVKDKLKDLYKRGHSPATAIEMLKTDIFLNSDDYEKKLNDRYYCPEYRYCSYVYNKEFKSKHGPVDFNKNGKEFLVKKIQAFNKKQERNCVEINFSGEDYVVTICLPLLKRVHALVPTETIFINSFGGVSHSGIGIYVLSTYPDYLPLGIIITSSDDANLLCTGLRLLHNLLGSEIFGGNTEGPKVCLIDDCTVELAAINELWTNVKCYLSSFHMLQSVWRRLTSSKHNIPHELHDSFYDIFKKLMNSGDEQEYNTFYQEALTEAQNFSSYRKYLDHYCQKRHKWVLCFRESSLEENLDRSEVVMKFFQDKIFQRARLFNMEQLVDYVLTTFVRYYELHLVEAASFRSNKFGLGKMIEMPPLHLIEKIIQHNNYLAFVPDDDLENLLYVVNIETLICSCPKSTKGFLCKHSEWTCSVFNSENFNSKFSETNARTLFYKIATGSDPPLEFFETSDIDCASTELAVIEEATDFDINYHISQEYINEQTSSDEALREGQEIIQQINLQMNTFLAASPHEVLTALKVMSEQISQYNTASSFASACHSFGKDVHLNGSSDPFLEAVPQKKQKIEITYNMLISDLEENGQIDLDEDHVI</sequence>
<dbReference type="GO" id="GO:0008270">
    <property type="term" value="F:zinc ion binding"/>
    <property type="evidence" value="ECO:0007669"/>
    <property type="project" value="UniProtKB-KW"/>
</dbReference>
<keyword evidence="1" id="KW-0862">Zinc</keyword>
<evidence type="ECO:0000256" key="1">
    <source>
        <dbReference type="PROSITE-ProRule" id="PRU00325"/>
    </source>
</evidence>
<name>A0AA38IP19_9CUCU</name>
<protein>
    <recommendedName>
        <fullName evidence="2">SWIM-type domain-containing protein</fullName>
    </recommendedName>
</protein>
<keyword evidence="4" id="KW-1185">Reference proteome</keyword>
<keyword evidence="1" id="KW-0863">Zinc-finger</keyword>
<dbReference type="PANTHER" id="PTHR35385">
    <property type="entry name" value="PROTEIN B, PUTATIVE-RELATED-RELATED"/>
    <property type="match status" value="1"/>
</dbReference>
<dbReference type="AlphaFoldDB" id="A0AA38IP19"/>
<reference evidence="3" key="1">
    <citation type="journal article" date="2023" name="G3 (Bethesda)">
        <title>Whole genome assemblies of Zophobas morio and Tenebrio molitor.</title>
        <authorList>
            <person name="Kaur S."/>
            <person name="Stinson S.A."/>
            <person name="diCenzo G.C."/>
        </authorList>
    </citation>
    <scope>NUCLEOTIDE SEQUENCE</scope>
    <source>
        <strain evidence="3">QUZm001</strain>
    </source>
</reference>
<dbReference type="PANTHER" id="PTHR35385:SF2">
    <property type="entry name" value="PROTEIN B, PUTATIVE-RELATED"/>
    <property type="match status" value="1"/>
</dbReference>
<feature type="domain" description="SWIM-type" evidence="2">
    <location>
        <begin position="553"/>
        <end position="584"/>
    </location>
</feature>
<comment type="caution">
    <text evidence="3">The sequence shown here is derived from an EMBL/GenBank/DDBJ whole genome shotgun (WGS) entry which is preliminary data.</text>
</comment>
<dbReference type="Proteomes" id="UP001168821">
    <property type="component" value="Unassembled WGS sequence"/>
</dbReference>
<proteinExistence type="predicted"/>
<evidence type="ECO:0000259" key="2">
    <source>
        <dbReference type="PROSITE" id="PS50966"/>
    </source>
</evidence>
<dbReference type="EMBL" id="JALNTZ010000002">
    <property type="protein sequence ID" value="KAJ3661513.1"/>
    <property type="molecule type" value="Genomic_DNA"/>
</dbReference>
<keyword evidence="1" id="KW-0479">Metal-binding</keyword>
<dbReference type="InterPro" id="IPR007527">
    <property type="entry name" value="Znf_SWIM"/>
</dbReference>
<evidence type="ECO:0000313" key="4">
    <source>
        <dbReference type="Proteomes" id="UP001168821"/>
    </source>
</evidence>
<evidence type="ECO:0000313" key="3">
    <source>
        <dbReference type="EMBL" id="KAJ3661513.1"/>
    </source>
</evidence>
<accession>A0AA38IP19</accession>
<dbReference type="PROSITE" id="PS50966">
    <property type="entry name" value="ZF_SWIM"/>
    <property type="match status" value="1"/>
</dbReference>
<gene>
    <name evidence="3" type="ORF">Zmor_005907</name>
</gene>
<organism evidence="3 4">
    <name type="scientific">Zophobas morio</name>
    <dbReference type="NCBI Taxonomy" id="2755281"/>
    <lineage>
        <taxon>Eukaryota</taxon>
        <taxon>Metazoa</taxon>
        <taxon>Ecdysozoa</taxon>
        <taxon>Arthropoda</taxon>
        <taxon>Hexapoda</taxon>
        <taxon>Insecta</taxon>
        <taxon>Pterygota</taxon>
        <taxon>Neoptera</taxon>
        <taxon>Endopterygota</taxon>
        <taxon>Coleoptera</taxon>
        <taxon>Polyphaga</taxon>
        <taxon>Cucujiformia</taxon>
        <taxon>Tenebrionidae</taxon>
        <taxon>Zophobas</taxon>
    </lineage>
</organism>